<dbReference type="SUPFAM" id="SSF56935">
    <property type="entry name" value="Porins"/>
    <property type="match status" value="1"/>
</dbReference>
<feature type="compositionally biased region" description="Basic and acidic residues" evidence="1">
    <location>
        <begin position="407"/>
        <end position="439"/>
    </location>
</feature>
<feature type="compositionally biased region" description="Basic residues" evidence="1">
    <location>
        <begin position="451"/>
        <end position="467"/>
    </location>
</feature>
<feature type="domain" description="TonB-dependent receptor plug" evidence="3">
    <location>
        <begin position="176"/>
        <end position="294"/>
    </location>
</feature>
<feature type="compositionally biased region" description="Basic and acidic residues" evidence="1">
    <location>
        <begin position="581"/>
        <end position="602"/>
    </location>
</feature>
<dbReference type="InterPro" id="IPR013784">
    <property type="entry name" value="Carb-bd-like_fold"/>
</dbReference>
<feature type="signal peptide" evidence="2">
    <location>
        <begin position="1"/>
        <end position="19"/>
    </location>
</feature>
<organism evidence="4">
    <name type="scientific">Aplysina aerophoba bacterial symbiont clone AANRPS</name>
    <dbReference type="NCBI Taxonomy" id="1042317"/>
    <lineage>
        <taxon>Bacteria</taxon>
        <taxon>environmental samples</taxon>
    </lineage>
</organism>
<feature type="compositionally biased region" description="Low complexity" evidence="1">
    <location>
        <begin position="440"/>
        <end position="450"/>
    </location>
</feature>
<keyword evidence="2" id="KW-0732">Signal</keyword>
<dbReference type="PANTHER" id="PTHR47234:SF3">
    <property type="entry name" value="SECRETIN_TONB SHORT N-TERMINAL DOMAIN-CONTAINING PROTEIN"/>
    <property type="match status" value="1"/>
</dbReference>
<dbReference type="InterPro" id="IPR037066">
    <property type="entry name" value="Plug_dom_sf"/>
</dbReference>
<accession>F8S300</accession>
<feature type="chain" id="PRO_5003378375" evidence="2">
    <location>
        <begin position="20"/>
        <end position="608"/>
    </location>
</feature>
<dbReference type="Pfam" id="PF07715">
    <property type="entry name" value="Plug"/>
    <property type="match status" value="1"/>
</dbReference>
<evidence type="ECO:0000256" key="2">
    <source>
        <dbReference type="SAM" id="SignalP"/>
    </source>
</evidence>
<feature type="compositionally biased region" description="Basic residues" evidence="1">
    <location>
        <begin position="390"/>
        <end position="399"/>
    </location>
</feature>
<proteinExistence type="predicted"/>
<feature type="compositionally biased region" description="Basic residues" evidence="1">
    <location>
        <begin position="331"/>
        <end position="340"/>
    </location>
</feature>
<feature type="region of interest" description="Disordered" evidence="1">
    <location>
        <begin position="304"/>
        <end position="608"/>
    </location>
</feature>
<dbReference type="InterPro" id="IPR012910">
    <property type="entry name" value="Plug_dom"/>
</dbReference>
<dbReference type="PANTHER" id="PTHR47234">
    <property type="match status" value="1"/>
</dbReference>
<dbReference type="EMBL" id="HQ456128">
    <property type="protein sequence ID" value="AEH95304.1"/>
    <property type="molecule type" value="Genomic_DNA"/>
</dbReference>
<sequence length="608" mass="67002">MHNARIVELAVFVMAAATAVWSPGVASGQDTSSAQTQRQEYNGRHSASVMKAVSSPAVAVASQASAAAVAQSGALEGAVLDATGFVLPGVTVEARNQANDEVTTMFTDGTGRFAFDMLVAGSYEVMFVLPGFSTVVRGDVVIEAGISTTLDIEMGVLLQETVAVVGTRAEPRSIAASPVPIDVIRAEDFASQGDMDLTNQLRTVVPSFNVNTQPISDAATIVRPANLRNMAPDHTLILVNGKRRHRAAVIAWLGNGIADGAQGPDLSAIPSIALRQVEVLRDGAAAQYGSDAIARRHQLRVEERALRGQHGVPQRPVLRRERRRAVDLRPHRPFVQRHRWPRSELHGRRQRGSAPRPRRVPEPQSGVRRHPADQPRGAGRRYGGGDQRRQHQRARHVARLGRAAGRGRPEAVRQLRERGRAGRVLRPHELRQQEGDRRLLLPQPQQPRVRVLGRRRRDVAGRRRARGAGHGLGQLPDREHHQRHAGSGRLRGGPRRPELLHVPPTVRGRAQRPAGRLHTAVRRRRLRLLAGLRRARDHNEGTQLGHQRQHRPEPRADLHLRHGQRLSRPGQPDPVRTEPAAADRDEPQRGHGVRGERHDQRGRGPRVA</sequence>
<dbReference type="SUPFAM" id="SSF49452">
    <property type="entry name" value="Starch-binding domain-like"/>
    <property type="match status" value="1"/>
</dbReference>
<name>F8S300_9BACT</name>
<dbReference type="Pfam" id="PF13620">
    <property type="entry name" value="CarboxypepD_reg"/>
    <property type="match status" value="1"/>
</dbReference>
<feature type="compositionally biased region" description="Basic and acidic residues" evidence="1">
    <location>
        <begin position="550"/>
        <end position="560"/>
    </location>
</feature>
<protein>
    <submittedName>
        <fullName evidence="4">Putative TonB-dependent receptor-like protein</fullName>
    </submittedName>
</protein>
<evidence type="ECO:0000256" key="1">
    <source>
        <dbReference type="SAM" id="MobiDB-lite"/>
    </source>
</evidence>
<dbReference type="Gene3D" id="2.60.40.1120">
    <property type="entry name" value="Carboxypeptidase-like, regulatory domain"/>
    <property type="match status" value="1"/>
</dbReference>
<keyword evidence="4" id="KW-0675">Receptor</keyword>
<evidence type="ECO:0000259" key="3">
    <source>
        <dbReference type="Pfam" id="PF07715"/>
    </source>
</evidence>
<dbReference type="AlphaFoldDB" id="F8S300"/>
<dbReference type="GO" id="GO:0030246">
    <property type="term" value="F:carbohydrate binding"/>
    <property type="evidence" value="ECO:0007669"/>
    <property type="project" value="InterPro"/>
</dbReference>
<evidence type="ECO:0000313" key="4">
    <source>
        <dbReference type="EMBL" id="AEH95304.1"/>
    </source>
</evidence>
<dbReference type="Gene3D" id="2.170.130.10">
    <property type="entry name" value="TonB-dependent receptor, plug domain"/>
    <property type="match status" value="1"/>
</dbReference>
<reference evidence="4" key="1">
    <citation type="submission" date="2010-10" db="EMBL/GenBank/DDBJ databases">
        <title>Diversity of nonribosomal peptide synthetase (NRPS) genes in microbial consortia of marine sponges by cultivation and metagenomics.</title>
        <authorList>
            <person name="Pimentel-Elardo S.M."/>
            <person name="Grozdanov L."/>
            <person name="Proksch S."/>
            <person name="Hentschel U."/>
        </authorList>
    </citation>
    <scope>NUCLEOTIDE SEQUENCE</scope>
</reference>